<proteinExistence type="inferred from homology"/>
<reference evidence="4" key="1">
    <citation type="journal article" date="2019" name="Int. J. Syst. Evol. Microbiol.">
        <title>The Global Catalogue of Microorganisms (GCM) 10K type strain sequencing project: providing services to taxonomists for standard genome sequencing and annotation.</title>
        <authorList>
            <consortium name="The Broad Institute Genomics Platform"/>
            <consortium name="The Broad Institute Genome Sequencing Center for Infectious Disease"/>
            <person name="Wu L."/>
            <person name="Ma J."/>
        </authorList>
    </citation>
    <scope>NUCLEOTIDE SEQUENCE [LARGE SCALE GENOMIC DNA]</scope>
    <source>
        <strain evidence="4">CGMCC 1.6784</strain>
    </source>
</reference>
<dbReference type="InterPro" id="IPR001753">
    <property type="entry name" value="Enoyl-CoA_hydra/iso"/>
</dbReference>
<dbReference type="CDD" id="cd06558">
    <property type="entry name" value="crotonase-like"/>
    <property type="match status" value="1"/>
</dbReference>
<evidence type="ECO:0000313" key="4">
    <source>
        <dbReference type="Proteomes" id="UP000605099"/>
    </source>
</evidence>
<dbReference type="Gene3D" id="3.90.226.10">
    <property type="entry name" value="2-enoyl-CoA Hydratase, Chain A, domain 1"/>
    <property type="match status" value="1"/>
</dbReference>
<evidence type="ECO:0000313" key="3">
    <source>
        <dbReference type="EMBL" id="GGN46777.1"/>
    </source>
</evidence>
<dbReference type="PROSITE" id="PS00166">
    <property type="entry name" value="ENOYL_COA_HYDRATASE"/>
    <property type="match status" value="1"/>
</dbReference>
<comment type="similarity">
    <text evidence="1 2">Belongs to the enoyl-CoA hydratase/isomerase family.</text>
</comment>
<keyword evidence="4" id="KW-1185">Reference proteome</keyword>
<name>A0ABQ2JIQ1_9SPHN</name>
<evidence type="ECO:0000256" key="2">
    <source>
        <dbReference type="RuleBase" id="RU003707"/>
    </source>
</evidence>
<comment type="caution">
    <text evidence="3">The sequence shown here is derived from an EMBL/GenBank/DDBJ whole genome shotgun (WGS) entry which is preliminary data.</text>
</comment>
<dbReference type="SUPFAM" id="SSF52096">
    <property type="entry name" value="ClpP/crotonase"/>
    <property type="match status" value="1"/>
</dbReference>
<dbReference type="Pfam" id="PF00378">
    <property type="entry name" value="ECH_1"/>
    <property type="match status" value="1"/>
</dbReference>
<dbReference type="PANTHER" id="PTHR11941:SF54">
    <property type="entry name" value="ENOYL-COA HYDRATASE, MITOCHONDRIAL"/>
    <property type="match status" value="1"/>
</dbReference>
<dbReference type="Proteomes" id="UP000605099">
    <property type="component" value="Unassembled WGS sequence"/>
</dbReference>
<gene>
    <name evidence="3" type="primary">fadB</name>
    <name evidence="3" type="ORF">GCM10011349_14330</name>
</gene>
<organism evidence="3 4">
    <name type="scientific">Novosphingobium indicum</name>
    <dbReference type="NCBI Taxonomy" id="462949"/>
    <lineage>
        <taxon>Bacteria</taxon>
        <taxon>Pseudomonadati</taxon>
        <taxon>Pseudomonadota</taxon>
        <taxon>Alphaproteobacteria</taxon>
        <taxon>Sphingomonadales</taxon>
        <taxon>Sphingomonadaceae</taxon>
        <taxon>Novosphingobium</taxon>
    </lineage>
</organism>
<dbReference type="InterPro" id="IPR029045">
    <property type="entry name" value="ClpP/crotonase-like_dom_sf"/>
</dbReference>
<dbReference type="PANTHER" id="PTHR11941">
    <property type="entry name" value="ENOYL-COA HYDRATASE-RELATED"/>
    <property type="match status" value="1"/>
</dbReference>
<accession>A0ABQ2JIQ1</accession>
<dbReference type="RefSeq" id="WP_188818986.1">
    <property type="nucleotide sequence ID" value="NZ_BMLK01000006.1"/>
</dbReference>
<sequence>MAAEDVLVETCGSVITITLNRPAKLNAITSEMHTALHEAFEGFAADPALQLCILRSASDRAFCVGSDLAAFDPERGMPYADKGYAGLAERYDLDKPVIAVVDGLCLGGGFELALACDLILASTRASFGLPEPRRGMIALAGGIHRLVRQVGMKRAMLPLLTGEPISAEDAFAMGVVSRMAAPDDLEATVEAVCNQILANAPLAIRATKALAEWSLDQPGLADAITHQEEHPAFGRWMGSEDGWEGIRAFVEKRPPVWKGS</sequence>
<dbReference type="EMBL" id="BMLK01000006">
    <property type="protein sequence ID" value="GGN46777.1"/>
    <property type="molecule type" value="Genomic_DNA"/>
</dbReference>
<protein>
    <submittedName>
        <fullName evidence="3">Enoyl-CoA hydratase</fullName>
    </submittedName>
</protein>
<evidence type="ECO:0000256" key="1">
    <source>
        <dbReference type="ARBA" id="ARBA00005254"/>
    </source>
</evidence>
<dbReference type="InterPro" id="IPR018376">
    <property type="entry name" value="Enoyl-CoA_hyd/isom_CS"/>
</dbReference>